<dbReference type="PANTHER" id="PTHR30349:SF64">
    <property type="entry name" value="PROPHAGE INTEGRASE INTD-RELATED"/>
    <property type="match status" value="1"/>
</dbReference>
<dbReference type="OrthoDB" id="292546at2"/>
<evidence type="ECO:0000256" key="1">
    <source>
        <dbReference type="ARBA" id="ARBA00022908"/>
    </source>
</evidence>
<dbReference type="KEGG" id="ahel:Q31a_11580"/>
<dbReference type="GO" id="GO:0006310">
    <property type="term" value="P:DNA recombination"/>
    <property type="evidence" value="ECO:0007669"/>
    <property type="project" value="UniProtKB-KW"/>
</dbReference>
<reference evidence="7 8" key="1">
    <citation type="submission" date="2019-02" db="EMBL/GenBank/DDBJ databases">
        <title>Deep-cultivation of Planctomycetes and their phenomic and genomic characterization uncovers novel biology.</title>
        <authorList>
            <person name="Wiegand S."/>
            <person name="Jogler M."/>
            <person name="Boedeker C."/>
            <person name="Pinto D."/>
            <person name="Vollmers J."/>
            <person name="Rivas-Marin E."/>
            <person name="Kohn T."/>
            <person name="Peeters S.H."/>
            <person name="Heuer A."/>
            <person name="Rast P."/>
            <person name="Oberbeckmann S."/>
            <person name="Bunk B."/>
            <person name="Jeske O."/>
            <person name="Meyerdierks A."/>
            <person name="Storesund J.E."/>
            <person name="Kallscheuer N."/>
            <person name="Luecker S."/>
            <person name="Lage O.M."/>
            <person name="Pohl T."/>
            <person name="Merkel B.J."/>
            <person name="Hornburger P."/>
            <person name="Mueller R.-W."/>
            <person name="Bruemmer F."/>
            <person name="Labrenz M."/>
            <person name="Spormann A.M."/>
            <person name="Op den Camp H."/>
            <person name="Overmann J."/>
            <person name="Amann R."/>
            <person name="Jetten M.S.M."/>
            <person name="Mascher T."/>
            <person name="Medema M.H."/>
            <person name="Devos D.P."/>
            <person name="Kaster A.-K."/>
            <person name="Ovreas L."/>
            <person name="Rohde M."/>
            <person name="Galperin M.Y."/>
            <person name="Jogler C."/>
        </authorList>
    </citation>
    <scope>NUCLEOTIDE SEQUENCE [LARGE SCALE GENOMIC DNA]</scope>
    <source>
        <strain evidence="7 8">Q31a</strain>
    </source>
</reference>
<dbReference type="Proteomes" id="UP000318017">
    <property type="component" value="Chromosome"/>
</dbReference>
<dbReference type="RefSeq" id="WP_145075070.1">
    <property type="nucleotide sequence ID" value="NZ_CP036298.1"/>
</dbReference>
<evidence type="ECO:0000256" key="3">
    <source>
        <dbReference type="ARBA" id="ARBA00023172"/>
    </source>
</evidence>
<dbReference type="PROSITE" id="PS51900">
    <property type="entry name" value="CB"/>
    <property type="match status" value="1"/>
</dbReference>
<keyword evidence="8" id="KW-1185">Reference proteome</keyword>
<accession>A0A518G2T5</accession>
<dbReference type="InterPro" id="IPR013762">
    <property type="entry name" value="Integrase-like_cat_sf"/>
</dbReference>
<keyword evidence="2 4" id="KW-0238">DNA-binding</keyword>
<organism evidence="7 8">
    <name type="scientific">Aureliella helgolandensis</name>
    <dbReference type="NCBI Taxonomy" id="2527968"/>
    <lineage>
        <taxon>Bacteria</taxon>
        <taxon>Pseudomonadati</taxon>
        <taxon>Planctomycetota</taxon>
        <taxon>Planctomycetia</taxon>
        <taxon>Pirellulales</taxon>
        <taxon>Pirellulaceae</taxon>
        <taxon>Aureliella</taxon>
    </lineage>
</organism>
<keyword evidence="1" id="KW-0229">DNA integration</keyword>
<evidence type="ECO:0000313" key="7">
    <source>
        <dbReference type="EMBL" id="QDV22865.1"/>
    </source>
</evidence>
<evidence type="ECO:0000259" key="5">
    <source>
        <dbReference type="PROSITE" id="PS51898"/>
    </source>
</evidence>
<evidence type="ECO:0000256" key="2">
    <source>
        <dbReference type="ARBA" id="ARBA00023125"/>
    </source>
</evidence>
<dbReference type="InterPro" id="IPR044068">
    <property type="entry name" value="CB"/>
</dbReference>
<name>A0A518G2T5_9BACT</name>
<sequence length="359" mass="40708">MGTVYRRTKGGKYHGEYTNAHGKRVRRTTGTTRKQDAERIVAQWESDAAAARHGVAISQDVTLAELVDEYLDYLGNSGAKHLTMTRSRVTRILTEAGWTKPAHMNQFELEKTVRRLKDEKTGKPLALRTQGHYITAAKSFSRWLTILRNVLHRDPLAGTKKPNFSADRRLSRRFLLPTEWRWLSQTPNALLYETAIQTGFRAAEIMHLKPEHLADDHIYLPAVHTKNKQPAKQYVTADLLTKLAGQLPFIVNDSQRLAKLLRADLAIARSAYIDSLPRDTAPDPVFLMPEDARGNVLDFHSLRHTCGAWLAIRNVNPKVIQSVMRHSTITLTLDTYGHLLPGAERDVVAHFEHMLTECQ</sequence>
<dbReference type="PROSITE" id="PS51898">
    <property type="entry name" value="TYR_RECOMBINASE"/>
    <property type="match status" value="1"/>
</dbReference>
<dbReference type="InterPro" id="IPR002104">
    <property type="entry name" value="Integrase_catalytic"/>
</dbReference>
<keyword evidence="3" id="KW-0233">DNA recombination</keyword>
<proteinExistence type="predicted"/>
<dbReference type="Gene3D" id="1.10.443.10">
    <property type="entry name" value="Intergrase catalytic core"/>
    <property type="match status" value="1"/>
</dbReference>
<dbReference type="GO" id="GO:0015074">
    <property type="term" value="P:DNA integration"/>
    <property type="evidence" value="ECO:0007669"/>
    <property type="project" value="UniProtKB-KW"/>
</dbReference>
<dbReference type="SUPFAM" id="SSF56349">
    <property type="entry name" value="DNA breaking-rejoining enzymes"/>
    <property type="match status" value="1"/>
</dbReference>
<gene>
    <name evidence="7" type="primary">xerC_1</name>
    <name evidence="7" type="ORF">Q31a_11580</name>
</gene>
<dbReference type="GO" id="GO:0003677">
    <property type="term" value="F:DNA binding"/>
    <property type="evidence" value="ECO:0007669"/>
    <property type="project" value="UniProtKB-UniRule"/>
</dbReference>
<evidence type="ECO:0000313" key="8">
    <source>
        <dbReference type="Proteomes" id="UP000318017"/>
    </source>
</evidence>
<dbReference type="Pfam" id="PF00589">
    <property type="entry name" value="Phage_integrase"/>
    <property type="match status" value="1"/>
</dbReference>
<dbReference type="AlphaFoldDB" id="A0A518G2T5"/>
<evidence type="ECO:0000259" key="6">
    <source>
        <dbReference type="PROSITE" id="PS51900"/>
    </source>
</evidence>
<feature type="domain" description="Core-binding (CB)" evidence="6">
    <location>
        <begin position="61"/>
        <end position="145"/>
    </location>
</feature>
<dbReference type="PANTHER" id="PTHR30349">
    <property type="entry name" value="PHAGE INTEGRASE-RELATED"/>
    <property type="match status" value="1"/>
</dbReference>
<dbReference type="EMBL" id="CP036298">
    <property type="protein sequence ID" value="QDV22865.1"/>
    <property type="molecule type" value="Genomic_DNA"/>
</dbReference>
<protein>
    <submittedName>
        <fullName evidence="7">Tyrosine recombinase XerC</fullName>
    </submittedName>
</protein>
<evidence type="ECO:0000256" key="4">
    <source>
        <dbReference type="PROSITE-ProRule" id="PRU01248"/>
    </source>
</evidence>
<dbReference type="InterPro" id="IPR011010">
    <property type="entry name" value="DNA_brk_join_enz"/>
</dbReference>
<feature type="domain" description="Tyr recombinase" evidence="5">
    <location>
        <begin position="169"/>
        <end position="349"/>
    </location>
</feature>
<dbReference type="InterPro" id="IPR050090">
    <property type="entry name" value="Tyrosine_recombinase_XerCD"/>
</dbReference>